<accession>A0A4V2PS94</accession>
<gene>
    <name evidence="11" type="ORF">C8D98_0357</name>
</gene>
<dbReference type="EMBL" id="SMGG01000003">
    <property type="protein sequence ID" value="TCK61851.1"/>
    <property type="molecule type" value="Genomic_DNA"/>
</dbReference>
<dbReference type="InterPro" id="IPR039793">
    <property type="entry name" value="UROS/Hem4"/>
</dbReference>
<organism evidence="11 12">
    <name type="scientific">Seleniivibrio woodruffii</name>
    <dbReference type="NCBI Taxonomy" id="1078050"/>
    <lineage>
        <taxon>Bacteria</taxon>
        <taxon>Pseudomonadati</taxon>
        <taxon>Deferribacterota</taxon>
        <taxon>Deferribacteres</taxon>
        <taxon>Deferribacterales</taxon>
        <taxon>Geovibrionaceae</taxon>
        <taxon>Seleniivibrio</taxon>
    </lineage>
</organism>
<dbReference type="RefSeq" id="WP_132871474.1">
    <property type="nucleotide sequence ID" value="NZ_SMGG01000003.1"/>
</dbReference>
<comment type="catalytic activity">
    <reaction evidence="8 9">
        <text>hydroxymethylbilane = uroporphyrinogen III + H2O</text>
        <dbReference type="Rhea" id="RHEA:18965"/>
        <dbReference type="ChEBI" id="CHEBI:15377"/>
        <dbReference type="ChEBI" id="CHEBI:57308"/>
        <dbReference type="ChEBI" id="CHEBI:57845"/>
        <dbReference type="EC" id="4.2.1.75"/>
    </reaction>
</comment>
<dbReference type="GO" id="GO:0006782">
    <property type="term" value="P:protoporphyrinogen IX biosynthetic process"/>
    <property type="evidence" value="ECO:0007669"/>
    <property type="project" value="UniProtKB-UniRule"/>
</dbReference>
<dbReference type="GO" id="GO:0006780">
    <property type="term" value="P:uroporphyrinogen III biosynthetic process"/>
    <property type="evidence" value="ECO:0007669"/>
    <property type="project" value="UniProtKB-UniRule"/>
</dbReference>
<dbReference type="Pfam" id="PF02602">
    <property type="entry name" value="HEM4"/>
    <property type="match status" value="1"/>
</dbReference>
<protein>
    <recommendedName>
        <fullName evidence="7 9">Uroporphyrinogen-III synthase</fullName>
        <ecNumber evidence="3 9">4.2.1.75</ecNumber>
    </recommendedName>
</protein>
<dbReference type="GO" id="GO:0004852">
    <property type="term" value="F:uroporphyrinogen-III synthase activity"/>
    <property type="evidence" value="ECO:0007669"/>
    <property type="project" value="UniProtKB-UniRule"/>
</dbReference>
<keyword evidence="5 9" id="KW-0627">Porphyrin biosynthesis</keyword>
<dbReference type="UniPathway" id="UPA00251">
    <property type="reaction ID" value="UER00320"/>
</dbReference>
<evidence type="ECO:0000256" key="8">
    <source>
        <dbReference type="ARBA" id="ARBA00048617"/>
    </source>
</evidence>
<evidence type="ECO:0000256" key="5">
    <source>
        <dbReference type="ARBA" id="ARBA00023244"/>
    </source>
</evidence>
<dbReference type="CDD" id="cd06578">
    <property type="entry name" value="HemD"/>
    <property type="match status" value="1"/>
</dbReference>
<evidence type="ECO:0000256" key="2">
    <source>
        <dbReference type="ARBA" id="ARBA00008133"/>
    </source>
</evidence>
<dbReference type="SUPFAM" id="SSF69618">
    <property type="entry name" value="HemD-like"/>
    <property type="match status" value="1"/>
</dbReference>
<evidence type="ECO:0000313" key="12">
    <source>
        <dbReference type="Proteomes" id="UP000294614"/>
    </source>
</evidence>
<name>A0A4V2PS94_9BACT</name>
<comment type="caution">
    <text evidence="11">The sequence shown here is derived from an EMBL/GenBank/DDBJ whole genome shotgun (WGS) entry which is preliminary data.</text>
</comment>
<evidence type="ECO:0000256" key="6">
    <source>
        <dbReference type="ARBA" id="ARBA00037589"/>
    </source>
</evidence>
<dbReference type="AlphaFoldDB" id="A0A4V2PS94"/>
<sequence>MNVLVTREADKSQKFAELLSQAGHTPFILPMIECVPVDAEIGGYYDFGIFTSLNAVKYFEKYKNSVRFGKIAAVGSATKAAMEKAGYRVDLMPEEFSAVGLVKLFQDFDLTGKTFLMAGAETRAGDFHEWLKANQCSAEVVTIYRTEAVERTKEEVDAYLAKNAIDVVTFASPSAVRAFFAVTDTDKTIVVIGRTTAAAVANFNKKCLTPKEFTLEAMTDIINTL</sequence>
<keyword evidence="4 9" id="KW-0456">Lyase</keyword>
<comment type="function">
    <text evidence="6 9">Catalyzes cyclization of the linear tetrapyrrole, hydroxymethylbilane, to the macrocyclic uroporphyrinogen III.</text>
</comment>
<feature type="domain" description="Tetrapyrrole biosynthesis uroporphyrinogen III synthase" evidence="10">
    <location>
        <begin position="14"/>
        <end position="219"/>
    </location>
</feature>
<evidence type="ECO:0000256" key="9">
    <source>
        <dbReference type="RuleBase" id="RU366031"/>
    </source>
</evidence>
<dbReference type="InterPro" id="IPR003754">
    <property type="entry name" value="4pyrrol_synth_uPrphyn_synth"/>
</dbReference>
<comment type="pathway">
    <text evidence="1 9">Porphyrin-containing compound metabolism; protoporphyrin-IX biosynthesis; coproporphyrinogen-III from 5-aminolevulinate: step 3/4.</text>
</comment>
<dbReference type="InterPro" id="IPR036108">
    <property type="entry name" value="4pyrrol_syn_uPrphyn_synt_sf"/>
</dbReference>
<dbReference type="EC" id="4.2.1.75" evidence="3 9"/>
<evidence type="ECO:0000259" key="10">
    <source>
        <dbReference type="Pfam" id="PF02602"/>
    </source>
</evidence>
<evidence type="ECO:0000256" key="1">
    <source>
        <dbReference type="ARBA" id="ARBA00004772"/>
    </source>
</evidence>
<proteinExistence type="inferred from homology"/>
<dbReference type="PANTHER" id="PTHR38042">
    <property type="entry name" value="UROPORPHYRINOGEN-III SYNTHASE, CHLOROPLASTIC"/>
    <property type="match status" value="1"/>
</dbReference>
<dbReference type="Proteomes" id="UP000294614">
    <property type="component" value="Unassembled WGS sequence"/>
</dbReference>
<evidence type="ECO:0000256" key="7">
    <source>
        <dbReference type="ARBA" id="ARBA00040167"/>
    </source>
</evidence>
<keyword evidence="12" id="KW-1185">Reference proteome</keyword>
<evidence type="ECO:0000256" key="4">
    <source>
        <dbReference type="ARBA" id="ARBA00023239"/>
    </source>
</evidence>
<evidence type="ECO:0000313" key="11">
    <source>
        <dbReference type="EMBL" id="TCK61851.1"/>
    </source>
</evidence>
<reference evidence="11 12" key="1">
    <citation type="submission" date="2019-03" db="EMBL/GenBank/DDBJ databases">
        <title>Genomic Encyclopedia of Type Strains, Phase IV (KMG-IV): sequencing the most valuable type-strain genomes for metagenomic binning, comparative biology and taxonomic classification.</title>
        <authorList>
            <person name="Goeker M."/>
        </authorList>
    </citation>
    <scope>NUCLEOTIDE SEQUENCE [LARGE SCALE GENOMIC DNA]</scope>
    <source>
        <strain evidence="11 12">DSM 24984</strain>
    </source>
</reference>
<dbReference type="OrthoDB" id="9790868at2"/>
<dbReference type="Gene3D" id="3.40.50.10090">
    <property type="match status" value="2"/>
</dbReference>
<comment type="similarity">
    <text evidence="2 9">Belongs to the uroporphyrinogen-III synthase family.</text>
</comment>
<dbReference type="PANTHER" id="PTHR38042:SF1">
    <property type="entry name" value="UROPORPHYRINOGEN-III SYNTHASE, CHLOROPLASTIC"/>
    <property type="match status" value="1"/>
</dbReference>
<evidence type="ECO:0000256" key="3">
    <source>
        <dbReference type="ARBA" id="ARBA00013109"/>
    </source>
</evidence>